<dbReference type="PANTHER" id="PTHR46060">
    <property type="entry name" value="MARINER MOS1 TRANSPOSASE-LIKE PROTEIN"/>
    <property type="match status" value="1"/>
</dbReference>
<evidence type="ECO:0000256" key="1">
    <source>
        <dbReference type="SAM" id="SignalP"/>
    </source>
</evidence>
<dbReference type="EMBL" id="JAJSOF020000001">
    <property type="protein sequence ID" value="KAJ4451491.1"/>
    <property type="molecule type" value="Genomic_DNA"/>
</dbReference>
<protein>
    <submittedName>
        <fullName evidence="2">Uncharacterized protein</fullName>
    </submittedName>
</protein>
<sequence length="176" mass="20323">MVALIVLMLTRCSSGVPASPSDKLWEEIGNVKTMMAAVSDELEKFNTLYLGKLEYRMLSMASTLSSLDSNVKNLQERAHVWDTFQLHVAAWNDQMSTLDKKVDILSSSDLETSNYHIFGSIKKQLRGQHYETLEDIRKAVRQCLREDETKFYSKGIFKLTERREKCMQRNGDYVEK</sequence>
<evidence type="ECO:0000313" key="2">
    <source>
        <dbReference type="EMBL" id="KAJ4451491.1"/>
    </source>
</evidence>
<dbReference type="InterPro" id="IPR036397">
    <property type="entry name" value="RNaseH_sf"/>
</dbReference>
<reference evidence="2 3" key="1">
    <citation type="journal article" date="2022" name="Allergy">
        <title>Genome assembly and annotation of Periplaneta americana reveal a comprehensive cockroach allergen profile.</title>
        <authorList>
            <person name="Wang L."/>
            <person name="Xiong Q."/>
            <person name="Saelim N."/>
            <person name="Wang L."/>
            <person name="Nong W."/>
            <person name="Wan A.T."/>
            <person name="Shi M."/>
            <person name="Liu X."/>
            <person name="Cao Q."/>
            <person name="Hui J.H.L."/>
            <person name="Sookrung N."/>
            <person name="Leung T.F."/>
            <person name="Tungtrongchitr A."/>
            <person name="Tsui S.K.W."/>
        </authorList>
    </citation>
    <scope>NUCLEOTIDE SEQUENCE [LARGE SCALE GENOMIC DNA]</scope>
    <source>
        <strain evidence="2">PWHHKU_190912</strain>
    </source>
</reference>
<evidence type="ECO:0000313" key="3">
    <source>
        <dbReference type="Proteomes" id="UP001148838"/>
    </source>
</evidence>
<keyword evidence="3" id="KW-1185">Reference proteome</keyword>
<dbReference type="Proteomes" id="UP001148838">
    <property type="component" value="Unassembled WGS sequence"/>
</dbReference>
<dbReference type="PANTHER" id="PTHR46060:SF1">
    <property type="entry name" value="MARINER MOS1 TRANSPOSASE-LIKE PROTEIN"/>
    <property type="match status" value="1"/>
</dbReference>
<name>A0ABQ8TZC8_PERAM</name>
<dbReference type="Gene3D" id="3.30.420.10">
    <property type="entry name" value="Ribonuclease H-like superfamily/Ribonuclease H"/>
    <property type="match status" value="1"/>
</dbReference>
<feature type="signal peptide" evidence="1">
    <location>
        <begin position="1"/>
        <end position="15"/>
    </location>
</feature>
<proteinExistence type="predicted"/>
<accession>A0ABQ8TZC8</accession>
<gene>
    <name evidence="2" type="ORF">ANN_02954</name>
</gene>
<dbReference type="InterPro" id="IPR052709">
    <property type="entry name" value="Transposase-MT_Hybrid"/>
</dbReference>
<keyword evidence="1" id="KW-0732">Signal</keyword>
<comment type="caution">
    <text evidence="2">The sequence shown here is derived from an EMBL/GenBank/DDBJ whole genome shotgun (WGS) entry which is preliminary data.</text>
</comment>
<feature type="chain" id="PRO_5047402329" evidence="1">
    <location>
        <begin position="16"/>
        <end position="176"/>
    </location>
</feature>
<organism evidence="2 3">
    <name type="scientific">Periplaneta americana</name>
    <name type="common">American cockroach</name>
    <name type="synonym">Blatta americana</name>
    <dbReference type="NCBI Taxonomy" id="6978"/>
    <lineage>
        <taxon>Eukaryota</taxon>
        <taxon>Metazoa</taxon>
        <taxon>Ecdysozoa</taxon>
        <taxon>Arthropoda</taxon>
        <taxon>Hexapoda</taxon>
        <taxon>Insecta</taxon>
        <taxon>Pterygota</taxon>
        <taxon>Neoptera</taxon>
        <taxon>Polyneoptera</taxon>
        <taxon>Dictyoptera</taxon>
        <taxon>Blattodea</taxon>
        <taxon>Blattoidea</taxon>
        <taxon>Blattidae</taxon>
        <taxon>Blattinae</taxon>
        <taxon>Periplaneta</taxon>
    </lineage>
</organism>